<protein>
    <submittedName>
        <fullName evidence="1">Uncharacterized protein</fullName>
    </submittedName>
</protein>
<proteinExistence type="predicted"/>
<reference evidence="1" key="1">
    <citation type="journal article" date="2020" name="New Phytol.">
        <title>Comparative genomics reveals dynamic genome evolution in host specialist ectomycorrhizal fungi.</title>
        <authorList>
            <person name="Lofgren L.A."/>
            <person name="Nguyen N.H."/>
            <person name="Vilgalys R."/>
            <person name="Ruytinx J."/>
            <person name="Liao H.L."/>
            <person name="Branco S."/>
            <person name="Kuo A."/>
            <person name="LaButti K."/>
            <person name="Lipzen A."/>
            <person name="Andreopoulos W."/>
            <person name="Pangilinan J."/>
            <person name="Riley R."/>
            <person name="Hundley H."/>
            <person name="Na H."/>
            <person name="Barry K."/>
            <person name="Grigoriev I.V."/>
            <person name="Stajich J.E."/>
            <person name="Kennedy P.G."/>
        </authorList>
    </citation>
    <scope>NUCLEOTIDE SEQUENCE</scope>
    <source>
        <strain evidence="1">MN1</strain>
    </source>
</reference>
<gene>
    <name evidence="1" type="ORF">BJ212DRAFT_1299229</name>
</gene>
<name>A0A9P7EBG7_9AGAM</name>
<evidence type="ECO:0000313" key="2">
    <source>
        <dbReference type="Proteomes" id="UP000807769"/>
    </source>
</evidence>
<sequence length="283" mass="30125">MPEVVHPDLSTIVLRMSGLPQSPQVPKKKPFGPATAIASRHLEVMETLQLMFNTPVEAPPVIDADDILIPGPCVHALMEPTEQPMSGLQQARVALHHLDTIKAPSTTQLKAQMCSQLCGPSSTPSVSGVTTPQMQTCSHSKTITAVKAPAPAPAHKSPELFMTISPYYSLVAIASSSSAVPPAALNVPMLDLHAISMAIRGGAAQITTLEACVVEQGAIPESMSPPELALPPLIDLLMAGMEPTLQKFRDSSVIEGLVFELSQVQHYQTCCQLLRVPRVLGKL</sequence>
<evidence type="ECO:0000313" key="1">
    <source>
        <dbReference type="EMBL" id="KAG1817039.1"/>
    </source>
</evidence>
<dbReference type="AlphaFoldDB" id="A0A9P7EBG7"/>
<dbReference type="EMBL" id="JABBWG010000014">
    <property type="protein sequence ID" value="KAG1817039.1"/>
    <property type="molecule type" value="Genomic_DNA"/>
</dbReference>
<dbReference type="GeneID" id="64626850"/>
<dbReference type="OrthoDB" id="2708644at2759"/>
<dbReference type="Proteomes" id="UP000807769">
    <property type="component" value="Unassembled WGS sequence"/>
</dbReference>
<keyword evidence="2" id="KW-1185">Reference proteome</keyword>
<organism evidence="1 2">
    <name type="scientific">Suillus subaureus</name>
    <dbReference type="NCBI Taxonomy" id="48587"/>
    <lineage>
        <taxon>Eukaryota</taxon>
        <taxon>Fungi</taxon>
        <taxon>Dikarya</taxon>
        <taxon>Basidiomycota</taxon>
        <taxon>Agaricomycotina</taxon>
        <taxon>Agaricomycetes</taxon>
        <taxon>Agaricomycetidae</taxon>
        <taxon>Boletales</taxon>
        <taxon>Suillineae</taxon>
        <taxon>Suillaceae</taxon>
        <taxon>Suillus</taxon>
    </lineage>
</organism>
<accession>A0A9P7EBG7</accession>
<comment type="caution">
    <text evidence="1">The sequence shown here is derived from an EMBL/GenBank/DDBJ whole genome shotgun (WGS) entry which is preliminary data.</text>
</comment>
<dbReference type="RefSeq" id="XP_041193458.1">
    <property type="nucleotide sequence ID" value="XM_041332833.1"/>
</dbReference>